<protein>
    <recommendedName>
        <fullName evidence="8">Peroxisomal ATPase PEX6</fullName>
    </recommendedName>
    <alternativeName>
        <fullName evidence="9">Peroxin-6</fullName>
    </alternativeName>
</protein>
<keyword evidence="6" id="KW-0067">ATP-binding</keyword>
<keyword evidence="7" id="KW-0472">Membrane</keyword>
<proteinExistence type="inferred from homology"/>
<keyword evidence="4" id="KW-0547">Nucleotide-binding</keyword>
<dbReference type="InterPro" id="IPR047533">
    <property type="entry name" value="RecA-like_PEX6_r2"/>
</dbReference>
<dbReference type="Proteomes" id="UP001623330">
    <property type="component" value="Unassembled WGS sequence"/>
</dbReference>
<dbReference type="InterPro" id="IPR027417">
    <property type="entry name" value="P-loop_NTPase"/>
</dbReference>
<evidence type="ECO:0000256" key="1">
    <source>
        <dbReference type="ARBA" id="ARBA00004370"/>
    </source>
</evidence>
<evidence type="ECO:0000259" key="11">
    <source>
        <dbReference type="SMART" id="SM00382"/>
    </source>
</evidence>
<evidence type="ECO:0000256" key="7">
    <source>
        <dbReference type="ARBA" id="ARBA00023136"/>
    </source>
</evidence>
<reference evidence="12 13" key="1">
    <citation type="submission" date="2024-05" db="EMBL/GenBank/DDBJ databases">
        <title>Long read based assembly of the Candida bracarensis genome reveals expanded adhesin content.</title>
        <authorList>
            <person name="Marcet-Houben M."/>
            <person name="Ksiezopolska E."/>
            <person name="Gabaldon T."/>
        </authorList>
    </citation>
    <scope>NUCLEOTIDE SEQUENCE [LARGE SCALE GENOMIC DNA]</scope>
    <source>
        <strain evidence="12 13">CBM6</strain>
    </source>
</reference>
<keyword evidence="3" id="KW-0962">Peroxisome biogenesis</keyword>
<evidence type="ECO:0000313" key="12">
    <source>
        <dbReference type="EMBL" id="KAL3233115.1"/>
    </source>
</evidence>
<comment type="catalytic activity">
    <reaction evidence="10">
        <text>ATP + H2O = ADP + phosphate + H(+)</text>
        <dbReference type="Rhea" id="RHEA:13065"/>
        <dbReference type="ChEBI" id="CHEBI:15377"/>
        <dbReference type="ChEBI" id="CHEBI:15378"/>
        <dbReference type="ChEBI" id="CHEBI:30616"/>
        <dbReference type="ChEBI" id="CHEBI:43474"/>
        <dbReference type="ChEBI" id="CHEBI:456216"/>
    </reaction>
    <physiologicalReaction direction="left-to-right" evidence="10">
        <dbReference type="Rhea" id="RHEA:13066"/>
    </physiologicalReaction>
</comment>
<evidence type="ECO:0000256" key="4">
    <source>
        <dbReference type="ARBA" id="ARBA00022741"/>
    </source>
</evidence>
<dbReference type="InterPro" id="IPR003960">
    <property type="entry name" value="ATPase_AAA_CS"/>
</dbReference>
<evidence type="ECO:0000256" key="2">
    <source>
        <dbReference type="ARBA" id="ARBA00006914"/>
    </source>
</evidence>
<evidence type="ECO:0000256" key="9">
    <source>
        <dbReference type="ARBA" id="ARBA00034920"/>
    </source>
</evidence>
<dbReference type="InterPro" id="IPR003959">
    <property type="entry name" value="ATPase_AAA_core"/>
</dbReference>
<accession>A0ABR4NWK6</accession>
<evidence type="ECO:0000256" key="8">
    <source>
        <dbReference type="ARBA" id="ARBA00034811"/>
    </source>
</evidence>
<comment type="caution">
    <text evidence="12">The sequence shown here is derived from an EMBL/GenBank/DDBJ whole genome shotgun (WGS) entry which is preliminary data.</text>
</comment>
<dbReference type="Gene3D" id="3.40.50.300">
    <property type="entry name" value="P-loop containing nucleotide triphosphate hydrolases"/>
    <property type="match status" value="2"/>
</dbReference>
<comment type="subcellular location">
    <subcellularLocation>
        <location evidence="1">Membrane</location>
    </subcellularLocation>
</comment>
<dbReference type="Gene3D" id="1.10.8.60">
    <property type="match status" value="2"/>
</dbReference>
<comment type="similarity">
    <text evidence="2">Belongs to the AAA ATPase family.</text>
</comment>
<name>A0ABR4NWK6_9SACH</name>
<dbReference type="PANTHER" id="PTHR23077:SF9">
    <property type="entry name" value="PEROXISOMAL ATPASE PEX6"/>
    <property type="match status" value="1"/>
</dbReference>
<dbReference type="Pfam" id="PF00004">
    <property type="entry name" value="AAA"/>
    <property type="match status" value="2"/>
</dbReference>
<evidence type="ECO:0000256" key="3">
    <source>
        <dbReference type="ARBA" id="ARBA00022593"/>
    </source>
</evidence>
<organism evidence="12 13">
    <name type="scientific">Nakaseomyces bracarensis</name>
    <dbReference type="NCBI Taxonomy" id="273131"/>
    <lineage>
        <taxon>Eukaryota</taxon>
        <taxon>Fungi</taxon>
        <taxon>Dikarya</taxon>
        <taxon>Ascomycota</taxon>
        <taxon>Saccharomycotina</taxon>
        <taxon>Saccharomycetes</taxon>
        <taxon>Saccharomycetales</taxon>
        <taxon>Saccharomycetaceae</taxon>
        <taxon>Nakaseomyces</taxon>
    </lineage>
</organism>
<sequence>MVKVNLKWLETPRLDCGVSQDIWDTLDCKYALLKIPTYDGLDDNKVFCCYLSKDLEYGTVCLPFRTSGLLSMRGAMIDFCDFEALNKEPPILEKIILSLNSKFYDKLVTIPNEMDRRKVLSMKFNIQSKNTVVREGDILSYFLCKVLSTEPTRQGLLDFKKTKCILIRNTEVMENIEVNMYQDPTNRTTKIRCLKNKIPVSLISPKPSEGEDDSIHVFMSSTLLMRYKLSSGSYMRMSNDKFSILVRVFLLFEPNNFDKESIYVKPNIFAKLYENPNVNVEAVYPSEIAFPIATEVYICKIGSWLQSQKAYQELMFQKLKNYFLGARRILSRGQLIPITFNSNFSEFALEDQIFEEGELEQTEDDSLVWFVVGDCHFDEENYAEYKGEYFIDPKKTKLVTSHTVYQSLPLKFENNIFIYYNFSPSFGYDRKVFPLFDNMMKIFETSNKCQSYTAALPFSFLITSNVRKVGKNAMVSYIAKQAGYQFVELDCETIPISHGSQDMVPKFIGYLKGKLENLLLYTGKTVILIKHMELILKKCDPVQDFQQFKQMKTLENDIIEFMREYYAIFPGVIFAFTTNDIDSLPDRFRFNIKFEFTMQPPDEKQRKSILTWFYSTATTQTIGKDYKIRLSDAIDLDWLAMHTAGLSFADLKYVSQLSISKSLQTSQNQAIWDGNIIDVELTDVKYALEKARSEFSASIGAPSIPNVTWDDVGGLGHVKDAIMETIDLPLKHPELFGAGLKKRSGILFYGPPGTGKTLLAKAIATNFSLNFFSVKGPELLNMYIGESEANVRRVFQKARDAKPCVIFFDEVDSVAPKRGNQGDSGGVMDRIVSQLLAELDGMSSDGDGIFIIGATNRPDLLDEALLRPGRFDKLIYLGISDTDEKQVNIMRALTRKFKLNNDVNFADIVKNFPFNYTGADFYALCSDSILKAMTRISKEIDSKVANYNEVNECNVSIRYWFDHIATDSDTDVIVTSEDIMNAHRELVPSVSKQELAHYLRVRDNFESS</sequence>
<dbReference type="PANTHER" id="PTHR23077">
    <property type="entry name" value="AAA-FAMILY ATPASE"/>
    <property type="match status" value="1"/>
</dbReference>
<keyword evidence="13" id="KW-1185">Reference proteome</keyword>
<dbReference type="SMART" id="SM00382">
    <property type="entry name" value="AAA"/>
    <property type="match status" value="1"/>
</dbReference>
<dbReference type="Pfam" id="PF23315">
    <property type="entry name" value="PEX6_4th"/>
    <property type="match status" value="1"/>
</dbReference>
<evidence type="ECO:0000256" key="10">
    <source>
        <dbReference type="ARBA" id="ARBA00048778"/>
    </source>
</evidence>
<dbReference type="SUPFAM" id="SSF52540">
    <property type="entry name" value="P-loop containing nucleoside triphosphate hydrolases"/>
    <property type="match status" value="2"/>
</dbReference>
<feature type="domain" description="AAA+ ATPase" evidence="11">
    <location>
        <begin position="742"/>
        <end position="881"/>
    </location>
</feature>
<dbReference type="InterPro" id="IPR003593">
    <property type="entry name" value="AAA+_ATPase"/>
</dbReference>
<evidence type="ECO:0000256" key="5">
    <source>
        <dbReference type="ARBA" id="ARBA00022801"/>
    </source>
</evidence>
<evidence type="ECO:0000256" key="6">
    <source>
        <dbReference type="ARBA" id="ARBA00022840"/>
    </source>
</evidence>
<dbReference type="InterPro" id="IPR050168">
    <property type="entry name" value="AAA_ATPase_domain"/>
</dbReference>
<dbReference type="EMBL" id="JBEVYD010000005">
    <property type="protein sequence ID" value="KAL3233115.1"/>
    <property type="molecule type" value="Genomic_DNA"/>
</dbReference>
<dbReference type="InterPro" id="IPR056995">
    <property type="entry name" value="PEX6_4th_dom"/>
</dbReference>
<evidence type="ECO:0000313" key="13">
    <source>
        <dbReference type="Proteomes" id="UP001623330"/>
    </source>
</evidence>
<gene>
    <name evidence="12" type="ORF">RNJ44_05031</name>
</gene>
<keyword evidence="5" id="KW-0378">Hydrolase</keyword>
<dbReference type="PROSITE" id="PS00674">
    <property type="entry name" value="AAA"/>
    <property type="match status" value="1"/>
</dbReference>
<dbReference type="CDD" id="cd19527">
    <property type="entry name" value="RecA-like_PEX6_r2"/>
    <property type="match status" value="1"/>
</dbReference>